<dbReference type="InterPro" id="IPR011078">
    <property type="entry name" value="PyrdxlP_homeostasis"/>
</dbReference>
<dbReference type="NCBIfam" id="TIGR00044">
    <property type="entry name" value="YggS family pyridoxal phosphate-dependent enzyme"/>
    <property type="match status" value="1"/>
</dbReference>
<keyword evidence="1 2" id="KW-0663">Pyridoxal phosphate</keyword>
<feature type="domain" description="Alanine racemase N-terminal" evidence="4">
    <location>
        <begin position="54"/>
        <end position="275"/>
    </location>
</feature>
<dbReference type="Gene3D" id="3.20.20.10">
    <property type="entry name" value="Alanine racemase"/>
    <property type="match status" value="1"/>
</dbReference>
<organism evidence="5 6">
    <name type="scientific">Basidiobolus ranarum</name>
    <dbReference type="NCBI Taxonomy" id="34480"/>
    <lineage>
        <taxon>Eukaryota</taxon>
        <taxon>Fungi</taxon>
        <taxon>Fungi incertae sedis</taxon>
        <taxon>Zoopagomycota</taxon>
        <taxon>Entomophthoromycotina</taxon>
        <taxon>Basidiobolomycetes</taxon>
        <taxon>Basidiobolales</taxon>
        <taxon>Basidiobolaceae</taxon>
        <taxon>Basidiobolus</taxon>
    </lineage>
</organism>
<comment type="similarity">
    <text evidence="2 3">Belongs to the pyridoxal phosphate-binding protein YggS/PROSC family.</text>
</comment>
<dbReference type="CDD" id="cd06822">
    <property type="entry name" value="PLPDE_III_YBL036c_euk"/>
    <property type="match status" value="1"/>
</dbReference>
<keyword evidence="6" id="KW-1185">Reference proteome</keyword>
<evidence type="ECO:0000256" key="3">
    <source>
        <dbReference type="RuleBase" id="RU004514"/>
    </source>
</evidence>
<dbReference type="SUPFAM" id="SSF51419">
    <property type="entry name" value="PLP-binding barrel"/>
    <property type="match status" value="1"/>
</dbReference>
<feature type="modified residue" description="N6-(pyridoxal phosphate)lysine" evidence="2">
    <location>
        <position position="78"/>
    </location>
</feature>
<gene>
    <name evidence="5" type="ORF">K7432_001306</name>
</gene>
<dbReference type="InterPro" id="IPR029066">
    <property type="entry name" value="PLP-binding_barrel"/>
</dbReference>
<dbReference type="EMBL" id="JASJQH010000028">
    <property type="protein sequence ID" value="KAK9768229.1"/>
    <property type="molecule type" value="Genomic_DNA"/>
</dbReference>
<comment type="function">
    <text evidence="2">Pyridoxal 5'-phosphate (PLP)-binding protein, which may be involved in intracellular homeostatic regulation of pyridoxal 5'-phosphate (PLP), the active form of vitamin B6.</text>
</comment>
<reference evidence="5 6" key="1">
    <citation type="submission" date="2023-04" db="EMBL/GenBank/DDBJ databases">
        <title>Genome of Basidiobolus ranarum AG-B5.</title>
        <authorList>
            <person name="Stajich J.E."/>
            <person name="Carter-House D."/>
            <person name="Gryganskyi A."/>
        </authorList>
    </citation>
    <scope>NUCLEOTIDE SEQUENCE [LARGE SCALE GENOMIC DNA]</scope>
    <source>
        <strain evidence="5 6">AG-B5</strain>
    </source>
</reference>
<protein>
    <recommendedName>
        <fullName evidence="2">Pyridoxal phosphate homeostasis protein</fullName>
        <shortName evidence="2">PLP homeostasis protein</shortName>
    </recommendedName>
</protein>
<accession>A0ABR2X385</accession>
<evidence type="ECO:0000256" key="1">
    <source>
        <dbReference type="ARBA" id="ARBA00022898"/>
    </source>
</evidence>
<dbReference type="Pfam" id="PF01168">
    <property type="entry name" value="Ala_racemase_N"/>
    <property type="match status" value="1"/>
</dbReference>
<comment type="caution">
    <text evidence="5">The sequence shown here is derived from an EMBL/GenBank/DDBJ whole genome shotgun (WGS) entry which is preliminary data.</text>
</comment>
<dbReference type="PANTHER" id="PTHR10146">
    <property type="entry name" value="PROLINE SYNTHETASE CO-TRANSCRIBED BACTERIAL HOMOLOG PROTEIN"/>
    <property type="match status" value="1"/>
</dbReference>
<proteinExistence type="inferred from homology"/>
<dbReference type="HAMAP" id="MF_02087">
    <property type="entry name" value="PLP_homeostasis"/>
    <property type="match status" value="1"/>
</dbReference>
<name>A0ABR2X385_9FUNG</name>
<evidence type="ECO:0000259" key="4">
    <source>
        <dbReference type="Pfam" id="PF01168"/>
    </source>
</evidence>
<evidence type="ECO:0000313" key="6">
    <source>
        <dbReference type="Proteomes" id="UP001479436"/>
    </source>
</evidence>
<evidence type="ECO:0000313" key="5">
    <source>
        <dbReference type="EMBL" id="KAK9768229.1"/>
    </source>
</evidence>
<dbReference type="PIRSF" id="PIRSF004848">
    <property type="entry name" value="YBL036c_PLPDEIII"/>
    <property type="match status" value="1"/>
</dbReference>
<dbReference type="InterPro" id="IPR001608">
    <property type="entry name" value="Ala_racemase_N"/>
</dbReference>
<sequence length="279" mass="31333">MVNLTRFQSLLRRYPLHKETPQLFYRSLAYRAANMNPLTEQQQQERAEEVTYNLKQVVERVKSATPEKQNARLVAVSKIKPASDVLAAYNAGQRHFGENYVQELVEKSEELPKDIAWHFIGTFQSNKAKLLAAIPNLWAVETIDSEKKARLLNKACEDVERVEAIRVYVQVNTSGEETKSGVEPKEILPLAEYITKSCSKLQLNGLMTIGAPDMPDDATENPDFKLLSECRDNLQKELGVDGLELSMGMSGDYELALKQGSNNVRVGSSIFGARPKKTD</sequence>
<dbReference type="PANTHER" id="PTHR10146:SF14">
    <property type="entry name" value="PYRIDOXAL PHOSPHATE HOMEOSTASIS PROTEIN"/>
    <property type="match status" value="1"/>
</dbReference>
<evidence type="ECO:0000256" key="2">
    <source>
        <dbReference type="HAMAP-Rule" id="MF_03225"/>
    </source>
</evidence>
<dbReference type="Proteomes" id="UP001479436">
    <property type="component" value="Unassembled WGS sequence"/>
</dbReference>